<gene>
    <name evidence="4" type="ORF">GBAR_LOCUS16570</name>
</gene>
<feature type="compositionally biased region" description="Acidic residues" evidence="1">
    <location>
        <begin position="1312"/>
        <end position="1321"/>
    </location>
</feature>
<feature type="region of interest" description="Disordered" evidence="1">
    <location>
        <begin position="908"/>
        <end position="930"/>
    </location>
</feature>
<feature type="domain" description="Ig-like" evidence="3">
    <location>
        <begin position="176"/>
        <end position="268"/>
    </location>
</feature>
<feature type="domain" description="Ig-like" evidence="3">
    <location>
        <begin position="383"/>
        <end position="483"/>
    </location>
</feature>
<feature type="region of interest" description="Disordered" evidence="1">
    <location>
        <begin position="1125"/>
        <end position="1188"/>
    </location>
</feature>
<dbReference type="InterPro" id="IPR003599">
    <property type="entry name" value="Ig_sub"/>
</dbReference>
<keyword evidence="5" id="KW-1185">Reference proteome</keyword>
<feature type="compositionally biased region" description="Low complexity" evidence="1">
    <location>
        <begin position="1264"/>
        <end position="1289"/>
    </location>
</feature>
<comment type="caution">
    <text evidence="4">The sequence shown here is derived from an EMBL/GenBank/DDBJ whole genome shotgun (WGS) entry which is preliminary data.</text>
</comment>
<evidence type="ECO:0000259" key="3">
    <source>
        <dbReference type="PROSITE" id="PS50835"/>
    </source>
</evidence>
<feature type="domain" description="Ig-like" evidence="3">
    <location>
        <begin position="555"/>
        <end position="665"/>
    </location>
</feature>
<keyword evidence="2" id="KW-0472">Membrane</keyword>
<feature type="region of interest" description="Disordered" evidence="1">
    <location>
        <begin position="1249"/>
        <end position="1330"/>
    </location>
</feature>
<dbReference type="SUPFAM" id="SSF48726">
    <property type="entry name" value="Immunoglobulin"/>
    <property type="match status" value="3"/>
</dbReference>
<evidence type="ECO:0000313" key="4">
    <source>
        <dbReference type="EMBL" id="CAI8029145.1"/>
    </source>
</evidence>
<dbReference type="InterPro" id="IPR013151">
    <property type="entry name" value="Immunoglobulin_dom"/>
</dbReference>
<dbReference type="SMART" id="SM00409">
    <property type="entry name" value="IG"/>
    <property type="match status" value="4"/>
</dbReference>
<dbReference type="InterPro" id="IPR036179">
    <property type="entry name" value="Ig-like_dom_sf"/>
</dbReference>
<dbReference type="InterPro" id="IPR013783">
    <property type="entry name" value="Ig-like_fold"/>
</dbReference>
<evidence type="ECO:0000313" key="5">
    <source>
        <dbReference type="Proteomes" id="UP001174909"/>
    </source>
</evidence>
<dbReference type="InterPro" id="IPR007110">
    <property type="entry name" value="Ig-like_dom"/>
</dbReference>
<evidence type="ECO:0000256" key="2">
    <source>
        <dbReference type="SAM" id="Phobius"/>
    </source>
</evidence>
<reference evidence="4" key="1">
    <citation type="submission" date="2023-03" db="EMBL/GenBank/DDBJ databases">
        <authorList>
            <person name="Steffen K."/>
            <person name="Cardenas P."/>
        </authorList>
    </citation>
    <scope>NUCLEOTIDE SEQUENCE</scope>
</reference>
<dbReference type="Pfam" id="PF00047">
    <property type="entry name" value="ig"/>
    <property type="match status" value="1"/>
</dbReference>
<keyword evidence="2" id="KW-1133">Transmembrane helix</keyword>
<dbReference type="Proteomes" id="UP001174909">
    <property type="component" value="Unassembled WGS sequence"/>
</dbReference>
<feature type="compositionally biased region" description="Basic and acidic residues" evidence="1">
    <location>
        <begin position="1158"/>
        <end position="1174"/>
    </location>
</feature>
<dbReference type="PANTHER" id="PTHR11422:SF10">
    <property type="entry name" value="IG-LIKE DOMAIN-CONTAINING PROTEIN"/>
    <property type="match status" value="1"/>
</dbReference>
<evidence type="ECO:0000256" key="1">
    <source>
        <dbReference type="SAM" id="MobiDB-lite"/>
    </source>
</evidence>
<organism evidence="4 5">
    <name type="scientific">Geodia barretti</name>
    <name type="common">Barrett's horny sponge</name>
    <dbReference type="NCBI Taxonomy" id="519541"/>
    <lineage>
        <taxon>Eukaryota</taxon>
        <taxon>Metazoa</taxon>
        <taxon>Porifera</taxon>
        <taxon>Demospongiae</taxon>
        <taxon>Heteroscleromorpha</taxon>
        <taxon>Tetractinellida</taxon>
        <taxon>Astrophorina</taxon>
        <taxon>Geodiidae</taxon>
        <taxon>Geodia</taxon>
    </lineage>
</organism>
<keyword evidence="2" id="KW-0812">Transmembrane</keyword>
<dbReference type="PROSITE" id="PS50835">
    <property type="entry name" value="IG_LIKE"/>
    <property type="match status" value="4"/>
</dbReference>
<feature type="region of interest" description="Disordered" evidence="1">
    <location>
        <begin position="525"/>
        <end position="549"/>
    </location>
</feature>
<feature type="transmembrane region" description="Helical" evidence="2">
    <location>
        <begin position="874"/>
        <end position="898"/>
    </location>
</feature>
<accession>A0AA35SFH9</accession>
<feature type="region of interest" description="Disordered" evidence="1">
    <location>
        <begin position="988"/>
        <end position="1038"/>
    </location>
</feature>
<dbReference type="Gene3D" id="2.60.40.10">
    <property type="entry name" value="Immunoglobulins"/>
    <property type="match status" value="3"/>
</dbReference>
<protein>
    <recommendedName>
        <fullName evidence="3">Ig-like domain-containing protein</fullName>
    </recommendedName>
</protein>
<sequence>MEHENLPLSCVTAVSSRECCNSSQGTWVAPNGVNVTTDMNSSVYQVYNSSRIDLYVTSDGVMSGMYRCEILSSNNNVELESYFVGLLIQGALGKMNVTQNGLNSVEANWVYGVHGNINYQRAGTNIIYNETISFSDITTQLYGLLEGETYSIYIEELDDYDYYSTVKAAAIIFIEPASISVSSPPSFPLLVGETVNLTCSVTLPSGVTGIPVFQWEGPSGVATLNWTQPTFGEMEVFSELTISQIEPAHVGEYVCTAYLGGDVSNTTTIPPLRVALSDVVITHDPSGTLYSGTSVTLTCTATLNYGVDYDGVAVNISWGGISPTLRYSITDAVEGPDDWCSSSLTIDPLAYQDSGTSACTVTVSGEKVQPANRTSYRYLKIVPKAVVSAVYNPEPGGDPNQLGPNEFTAGSVLTLNCTLGGGSGDTDQHYEWSMTRNDGSQSCPSCTESVTSSMLTLILYSYTAGNYTCTTSDWATSQNFTVTVVGAAMYGSGIRDRSLIANNGMIISGREGLRLECVSNSSQSGLGTVTTPAGHTLSPGDTTDSWSLSPPSHTPGLLSLITSAPITPSQQGIYTCSLPDSNGNDIELNVAIYPNGFYATSVTWMKDGQPLNTDRSSNYTFSQEISDRADSVYTNVLIVSRMTTGNYTCIVANDMGSTSRNIVVDTECEAGNFTAEAGERQVTFSWCPPDDSNCTTHTPSFNISCYPPPSSPSSPSPLTTVIHEQSIQTLAGFSPNTNYSCSIGRDGNFIASTSFNTDEDYSQISIAVFLNKDNYSCSMILEISKDEIQLMITDQVVEKLKTVCPDCSRANLDNPQIVCNRSVPPLATYRARLGGTQKHDSDNLADLLEKWAEKGLNVSLGEEPSPSQSTGEPVWRALGFAAGLFSLAMAIVTSLAVWRCRRAAKRKRKANTEKAVSSSPAQPSAGRRLPLTGITADPNAAYFEISGEKGGPLQLQESEPLYDTVDYSTVCSNRATRRVHKSLPRYAANNKAPHLPPSHPSQSQSLPEGNVAPPTAKEAPPTRRTHRWGTAPLPPFLKMPESQMKTKMLAFEKIRVLILSCDMKRKSHDQSRKSHITTQYCNQLTSTERKSVAIDTDGNGNNSPIITPHYDKLGTITTDVAVTTPRGAEDGVNSGSPRDGSPTINTRGNTAYLPVAPRDGRDRKYVEMPSRQKPEPQPSAGRRLPLTGITTTPNAAYFEISVDSLQYSATLPSRPMDPLYESVGDFTLWKDRARRGVQQLLKSLPRYAAPQANNKPPHLPPSHPSRSQSLPRGNVAPPTAKEAPPTAKDAPPDPEDSPMGNRPPAPLPEEARESDEDDDDYVYERVVNND</sequence>
<dbReference type="EMBL" id="CASHTH010002383">
    <property type="protein sequence ID" value="CAI8029145.1"/>
    <property type="molecule type" value="Genomic_DNA"/>
</dbReference>
<dbReference type="PANTHER" id="PTHR11422">
    <property type="entry name" value="T-CELL SURFACE GLYCOPROTEIN CD4"/>
    <property type="match status" value="1"/>
</dbReference>
<proteinExistence type="predicted"/>
<name>A0AA35SFH9_GEOBA</name>
<feature type="domain" description="Ig-like" evidence="3">
    <location>
        <begin position="270"/>
        <end position="369"/>
    </location>
</feature>